<accession>A0A9P4NT16</accession>
<evidence type="ECO:0000256" key="14">
    <source>
        <dbReference type="SAM" id="Phobius"/>
    </source>
</evidence>
<keyword evidence="17" id="KW-1185">Reference proteome</keyword>
<evidence type="ECO:0000259" key="15">
    <source>
        <dbReference type="Pfam" id="PF00520"/>
    </source>
</evidence>
<keyword evidence="7 14" id="KW-1133">Transmembrane helix</keyword>
<comment type="caution">
    <text evidence="16">The sequence shown here is derived from an EMBL/GenBank/DDBJ whole genome shotgun (WGS) entry which is preliminary data.</text>
</comment>
<reference evidence="16" key="1">
    <citation type="journal article" date="2020" name="Stud. Mycol.">
        <title>101 Dothideomycetes genomes: a test case for predicting lifestyles and emergence of pathogens.</title>
        <authorList>
            <person name="Haridas S."/>
            <person name="Albert R."/>
            <person name="Binder M."/>
            <person name="Bloem J."/>
            <person name="Labutti K."/>
            <person name="Salamov A."/>
            <person name="Andreopoulos B."/>
            <person name="Baker S."/>
            <person name="Barry K."/>
            <person name="Bills G."/>
            <person name="Bluhm B."/>
            <person name="Cannon C."/>
            <person name="Castanera R."/>
            <person name="Culley D."/>
            <person name="Daum C."/>
            <person name="Ezra D."/>
            <person name="Gonzalez J."/>
            <person name="Henrissat B."/>
            <person name="Kuo A."/>
            <person name="Liang C."/>
            <person name="Lipzen A."/>
            <person name="Lutzoni F."/>
            <person name="Magnuson J."/>
            <person name="Mondo S."/>
            <person name="Nolan M."/>
            <person name="Ohm R."/>
            <person name="Pangilinan J."/>
            <person name="Park H.-J."/>
            <person name="Ramirez L."/>
            <person name="Alfaro M."/>
            <person name="Sun H."/>
            <person name="Tritt A."/>
            <person name="Yoshinaga Y."/>
            <person name="Zwiers L.-H."/>
            <person name="Turgeon B."/>
            <person name="Goodwin S."/>
            <person name="Spatafora J."/>
            <person name="Crous P."/>
            <person name="Grigoriev I."/>
        </authorList>
    </citation>
    <scope>NUCLEOTIDE SEQUENCE</scope>
    <source>
        <strain evidence="16">CBS 130266</strain>
    </source>
</reference>
<evidence type="ECO:0000256" key="4">
    <source>
        <dbReference type="ARBA" id="ARBA00022475"/>
    </source>
</evidence>
<keyword evidence="6" id="KW-0851">Voltage-gated channel</keyword>
<feature type="domain" description="Ion transport" evidence="15">
    <location>
        <begin position="15"/>
        <end position="131"/>
    </location>
</feature>
<feature type="non-terminal residue" evidence="16">
    <location>
        <position position="174"/>
    </location>
</feature>
<feature type="transmembrane region" description="Helical" evidence="14">
    <location>
        <begin position="20"/>
        <end position="41"/>
    </location>
</feature>
<protein>
    <recommendedName>
        <fullName evidence="2">Voltage-gated hydrogen channel 1</fullName>
    </recommendedName>
    <alternativeName>
        <fullName evidence="12">Hydrogen voltage-gated channel 1</fullName>
    </alternativeName>
</protein>
<evidence type="ECO:0000256" key="6">
    <source>
        <dbReference type="ARBA" id="ARBA00022882"/>
    </source>
</evidence>
<proteinExistence type="predicted"/>
<organism evidence="16 17">
    <name type="scientific">Tothia fuscella</name>
    <dbReference type="NCBI Taxonomy" id="1048955"/>
    <lineage>
        <taxon>Eukaryota</taxon>
        <taxon>Fungi</taxon>
        <taxon>Dikarya</taxon>
        <taxon>Ascomycota</taxon>
        <taxon>Pezizomycotina</taxon>
        <taxon>Dothideomycetes</taxon>
        <taxon>Pleosporomycetidae</taxon>
        <taxon>Venturiales</taxon>
        <taxon>Cylindrosympodiaceae</taxon>
        <taxon>Tothia</taxon>
    </lineage>
</organism>
<dbReference type="GO" id="GO:0030171">
    <property type="term" value="F:voltage-gated proton channel activity"/>
    <property type="evidence" value="ECO:0007669"/>
    <property type="project" value="InterPro"/>
</dbReference>
<dbReference type="OrthoDB" id="427456at2759"/>
<evidence type="ECO:0000256" key="3">
    <source>
        <dbReference type="ARBA" id="ARBA00022448"/>
    </source>
</evidence>
<evidence type="ECO:0000313" key="16">
    <source>
        <dbReference type="EMBL" id="KAF2430706.1"/>
    </source>
</evidence>
<sequence>FASSREAVRHRLSSKNWHYLIIGLVCLDVFAMLASFVIELFKCQNQWGDKGWSEALEACEIIGLVFSSLFVAELLASIWAFGFSYFKSSWHTFDALVVIAGFTLDVLLHGVVEEAASLIIVLRLWRVFEIIEELVQGAKEDFADLNETIEKLEGDNEKLRNELESEGAGRGEME</sequence>
<keyword evidence="11" id="KW-0407">Ion channel</keyword>
<keyword evidence="5 14" id="KW-0812">Transmembrane</keyword>
<dbReference type="AlphaFoldDB" id="A0A9P4NT16"/>
<dbReference type="EMBL" id="MU007037">
    <property type="protein sequence ID" value="KAF2430706.1"/>
    <property type="molecule type" value="Genomic_DNA"/>
</dbReference>
<evidence type="ECO:0000256" key="1">
    <source>
        <dbReference type="ARBA" id="ARBA00004651"/>
    </source>
</evidence>
<evidence type="ECO:0000256" key="7">
    <source>
        <dbReference type="ARBA" id="ARBA00022989"/>
    </source>
</evidence>
<dbReference type="InterPro" id="IPR027359">
    <property type="entry name" value="Volt_channel_dom_sf"/>
</dbReference>
<dbReference type="Gene3D" id="1.20.120.350">
    <property type="entry name" value="Voltage-gated potassium channels. Chain C"/>
    <property type="match status" value="1"/>
</dbReference>
<keyword evidence="9" id="KW-0406">Ion transport</keyword>
<evidence type="ECO:0000256" key="11">
    <source>
        <dbReference type="ARBA" id="ARBA00023303"/>
    </source>
</evidence>
<feature type="transmembrane region" description="Helical" evidence="14">
    <location>
        <begin position="61"/>
        <end position="81"/>
    </location>
</feature>
<evidence type="ECO:0000256" key="10">
    <source>
        <dbReference type="ARBA" id="ARBA00023136"/>
    </source>
</evidence>
<dbReference type="Proteomes" id="UP000800235">
    <property type="component" value="Unassembled WGS sequence"/>
</dbReference>
<dbReference type="PANTHER" id="PTHR46480">
    <property type="entry name" value="F20B24.22"/>
    <property type="match status" value="1"/>
</dbReference>
<keyword evidence="3" id="KW-0813">Transport</keyword>
<dbReference type="PANTHER" id="PTHR46480:SF1">
    <property type="entry name" value="VOLTAGE-GATED HYDROGEN CHANNEL 1"/>
    <property type="match status" value="1"/>
</dbReference>
<evidence type="ECO:0000256" key="8">
    <source>
        <dbReference type="ARBA" id="ARBA00023054"/>
    </source>
</evidence>
<evidence type="ECO:0000256" key="2">
    <source>
        <dbReference type="ARBA" id="ARBA00015897"/>
    </source>
</evidence>
<evidence type="ECO:0000256" key="9">
    <source>
        <dbReference type="ARBA" id="ARBA00023065"/>
    </source>
</evidence>
<dbReference type="InterPro" id="IPR005821">
    <property type="entry name" value="Ion_trans_dom"/>
</dbReference>
<keyword evidence="8 13" id="KW-0175">Coiled coil</keyword>
<dbReference type="GO" id="GO:0005886">
    <property type="term" value="C:plasma membrane"/>
    <property type="evidence" value="ECO:0007669"/>
    <property type="project" value="UniProtKB-SubCell"/>
</dbReference>
<keyword evidence="4" id="KW-1003">Cell membrane</keyword>
<comment type="subcellular location">
    <subcellularLocation>
        <location evidence="1">Cell membrane</location>
        <topology evidence="1">Multi-pass membrane protein</topology>
    </subcellularLocation>
</comment>
<dbReference type="SUPFAM" id="SSF81324">
    <property type="entry name" value="Voltage-gated potassium channels"/>
    <property type="match status" value="1"/>
</dbReference>
<dbReference type="GO" id="GO:0034702">
    <property type="term" value="C:monoatomic ion channel complex"/>
    <property type="evidence" value="ECO:0007669"/>
    <property type="project" value="UniProtKB-KW"/>
</dbReference>
<feature type="non-terminal residue" evidence="16">
    <location>
        <position position="1"/>
    </location>
</feature>
<dbReference type="InterPro" id="IPR031846">
    <property type="entry name" value="Hvcn1"/>
</dbReference>
<evidence type="ECO:0000256" key="12">
    <source>
        <dbReference type="ARBA" id="ARBA00031989"/>
    </source>
</evidence>
<evidence type="ECO:0000256" key="5">
    <source>
        <dbReference type="ARBA" id="ARBA00022692"/>
    </source>
</evidence>
<evidence type="ECO:0000256" key="13">
    <source>
        <dbReference type="SAM" id="Coils"/>
    </source>
</evidence>
<keyword evidence="10 14" id="KW-0472">Membrane</keyword>
<evidence type="ECO:0000313" key="17">
    <source>
        <dbReference type="Proteomes" id="UP000800235"/>
    </source>
</evidence>
<feature type="coiled-coil region" evidence="13">
    <location>
        <begin position="135"/>
        <end position="169"/>
    </location>
</feature>
<dbReference type="Pfam" id="PF00520">
    <property type="entry name" value="Ion_trans"/>
    <property type="match status" value="1"/>
</dbReference>
<gene>
    <name evidence="16" type="ORF">EJ08DRAFT_550076</name>
</gene>
<name>A0A9P4NT16_9PEZI</name>